<dbReference type="SUPFAM" id="SSF54637">
    <property type="entry name" value="Thioesterase/thiol ester dehydrase-isomerase"/>
    <property type="match status" value="1"/>
</dbReference>
<dbReference type="PANTHER" id="PTHR42993">
    <property type="entry name" value="MAOC-LIKE DEHYDRATASE DOMAIN-CONTAINING PROTEIN"/>
    <property type="match status" value="1"/>
</dbReference>
<dbReference type="Pfam" id="PF01575">
    <property type="entry name" value="MaoC_dehydratas"/>
    <property type="match status" value="1"/>
</dbReference>
<dbReference type="PANTHER" id="PTHR42993:SF1">
    <property type="entry name" value="MAOC-LIKE DEHYDRATASE DOMAIN-CONTAINING PROTEIN"/>
    <property type="match status" value="1"/>
</dbReference>
<dbReference type="EMBL" id="FNFV01000002">
    <property type="protein sequence ID" value="SDK27689.1"/>
    <property type="molecule type" value="Genomic_DNA"/>
</dbReference>
<dbReference type="Gene3D" id="3.10.129.10">
    <property type="entry name" value="Hotdog Thioesterase"/>
    <property type="match status" value="1"/>
</dbReference>
<feature type="domain" description="MaoC-like" evidence="1">
    <location>
        <begin position="12"/>
        <end position="122"/>
    </location>
</feature>
<reference evidence="3" key="1">
    <citation type="submission" date="2016-10" db="EMBL/GenBank/DDBJ databases">
        <authorList>
            <person name="Varghese N."/>
            <person name="Submissions S."/>
        </authorList>
    </citation>
    <scope>NUCLEOTIDE SEQUENCE [LARGE SCALE GENOMIC DNA]</scope>
    <source>
        <strain evidence="3">CGMCC 1.10789</strain>
    </source>
</reference>
<protein>
    <submittedName>
        <fullName evidence="2">Acyl dehydratase</fullName>
    </submittedName>
</protein>
<proteinExistence type="predicted"/>
<keyword evidence="3" id="KW-1185">Reference proteome</keyword>
<dbReference type="CDD" id="cd03450">
    <property type="entry name" value="NodN"/>
    <property type="match status" value="1"/>
</dbReference>
<evidence type="ECO:0000259" key="1">
    <source>
        <dbReference type="Pfam" id="PF01575"/>
    </source>
</evidence>
<name>A0A1G9AK05_9RHOB</name>
<organism evidence="2 3">
    <name type="scientific">Meinhardsimonia xiamenensis</name>
    <dbReference type="NCBI Taxonomy" id="990712"/>
    <lineage>
        <taxon>Bacteria</taxon>
        <taxon>Pseudomonadati</taxon>
        <taxon>Pseudomonadota</taxon>
        <taxon>Alphaproteobacteria</taxon>
        <taxon>Rhodobacterales</taxon>
        <taxon>Paracoccaceae</taxon>
        <taxon>Meinhardsimonia</taxon>
    </lineage>
</organism>
<accession>A0A1G9AK05</accession>
<sequence length="159" mass="17444">MTARALTPAEMAARLGEELGVSRWFTIDQPMIDAFAALTEDDQFIHTDPERARKTPFGGTVAHGFLTLSLLSAMAYDAEPPLAGARMSVNYGFDRLRFVAPVPAGARVRGRFVLAGLEERRPGEVTLAWDVTVEIEGAERPALAARWLQRWYLVNGGQG</sequence>
<dbReference type="InterPro" id="IPR039375">
    <property type="entry name" value="NodN-like"/>
</dbReference>
<evidence type="ECO:0000313" key="3">
    <source>
        <dbReference type="Proteomes" id="UP000199328"/>
    </source>
</evidence>
<dbReference type="Proteomes" id="UP000199328">
    <property type="component" value="Unassembled WGS sequence"/>
</dbReference>
<dbReference type="AlphaFoldDB" id="A0A1G9AK05"/>
<dbReference type="STRING" id="990712.SAMN05216257_102175"/>
<dbReference type="OrthoDB" id="9801735at2"/>
<dbReference type="InterPro" id="IPR029069">
    <property type="entry name" value="HotDog_dom_sf"/>
</dbReference>
<dbReference type="RefSeq" id="WP_092498752.1">
    <property type="nucleotide sequence ID" value="NZ_FNFV01000002.1"/>
</dbReference>
<evidence type="ECO:0000313" key="2">
    <source>
        <dbReference type="EMBL" id="SDK27689.1"/>
    </source>
</evidence>
<dbReference type="InterPro" id="IPR002539">
    <property type="entry name" value="MaoC-like_dom"/>
</dbReference>
<gene>
    <name evidence="2" type="ORF">SAMN05216257_102175</name>
</gene>